<dbReference type="Proteomes" id="UP000490939">
    <property type="component" value="Unassembled WGS sequence"/>
</dbReference>
<gene>
    <name evidence="4" type="ORF">EG327_000963</name>
    <name evidence="3" type="ORF">EG328_009927</name>
</gene>
<name>A0A8H3V7F1_VENIN</name>
<proteinExistence type="predicted"/>
<dbReference type="EMBL" id="WNWS01000062">
    <property type="protein sequence ID" value="KAE9983435.1"/>
    <property type="molecule type" value="Genomic_DNA"/>
</dbReference>
<dbReference type="Proteomes" id="UP000447873">
    <property type="component" value="Unassembled WGS sequence"/>
</dbReference>
<comment type="caution">
    <text evidence="3">The sequence shown here is derived from an EMBL/GenBank/DDBJ whole genome shotgun (WGS) entry which is preliminary data.</text>
</comment>
<keyword evidence="6" id="KW-1185">Reference proteome</keyword>
<evidence type="ECO:0000313" key="3">
    <source>
        <dbReference type="EMBL" id="KAE9983435.1"/>
    </source>
</evidence>
<feature type="transmembrane region" description="Helical" evidence="2">
    <location>
        <begin position="210"/>
        <end position="229"/>
    </location>
</feature>
<evidence type="ECO:0000256" key="1">
    <source>
        <dbReference type="SAM" id="MobiDB-lite"/>
    </source>
</evidence>
<feature type="region of interest" description="Disordered" evidence="1">
    <location>
        <begin position="429"/>
        <end position="458"/>
    </location>
</feature>
<keyword evidence="2" id="KW-0472">Membrane</keyword>
<keyword evidence="2" id="KW-0812">Transmembrane</keyword>
<organism evidence="3 5">
    <name type="scientific">Venturia inaequalis</name>
    <name type="common">Apple scab fungus</name>
    <dbReference type="NCBI Taxonomy" id="5025"/>
    <lineage>
        <taxon>Eukaryota</taxon>
        <taxon>Fungi</taxon>
        <taxon>Dikarya</taxon>
        <taxon>Ascomycota</taxon>
        <taxon>Pezizomycotina</taxon>
        <taxon>Dothideomycetes</taxon>
        <taxon>Pleosporomycetidae</taxon>
        <taxon>Venturiales</taxon>
        <taxon>Venturiaceae</taxon>
        <taxon>Venturia</taxon>
    </lineage>
</organism>
<feature type="transmembrane region" description="Helical" evidence="2">
    <location>
        <begin position="146"/>
        <end position="165"/>
    </location>
</feature>
<evidence type="ECO:0000256" key="2">
    <source>
        <dbReference type="SAM" id="Phobius"/>
    </source>
</evidence>
<protein>
    <submittedName>
        <fullName evidence="3">Uncharacterized protein</fullName>
    </submittedName>
</protein>
<dbReference type="AlphaFoldDB" id="A0A8H3V7F1"/>
<evidence type="ECO:0000313" key="5">
    <source>
        <dbReference type="Proteomes" id="UP000447873"/>
    </source>
</evidence>
<sequence length="458" mass="51285">MSPFDNITSSFVGTQNSVGPYFYATLGNLRLDIVGFLAILGESSMLETSQIAARSRVVYLPRLLPAPQALFRSPRLHRLPRANGWTVAVASDAVHTERNGQGIGYFGDMLLDRNDDRNPRYSVRCLEISSCPGAFWNFRLQRFGRLWLLSFFGAAQSVVLLALAVTYRDGIGILAVALLSLVSTLVGVGHKWSPSFRRKINAHGPSTMSYILRYLNGSFVVVQCSEALGSQLFLDGNTANLEYLVNERVHHYLSTCCTVMLMLGILAVANSQIQTQIAFACAYISLNAAYLAMTNTSARTHWDLSSLKIRRQKINVHGFSEHRHSFPEVPEAKDPWINYNFMYTEALWKAIAVTKNSEWCKQSSAVPSTAVWKRWLNEAQEEAQNVRRTTGDDGETVWELPNWDSYNAYVRLLTKPLHWELESLVSSTRSSNLSPRGSLEQAQLGALRHDANPSVQED</sequence>
<feature type="transmembrane region" description="Helical" evidence="2">
    <location>
        <begin position="171"/>
        <end position="189"/>
    </location>
</feature>
<keyword evidence="2" id="KW-1133">Transmembrane helix</keyword>
<evidence type="ECO:0000313" key="4">
    <source>
        <dbReference type="EMBL" id="KAE9990772.1"/>
    </source>
</evidence>
<reference evidence="3 5" key="1">
    <citation type="submission" date="2018-12" db="EMBL/GenBank/DDBJ databases">
        <title>Venturia inaequalis Genome Resource.</title>
        <authorList>
            <person name="Lichtner F.J."/>
        </authorList>
    </citation>
    <scope>NUCLEOTIDE SEQUENCE [LARGE SCALE GENOMIC DNA]</scope>
    <source>
        <strain evidence="3 5">120213</strain>
        <strain evidence="4 6">DMI_063113</strain>
    </source>
</reference>
<accession>A0A8H3V7F1</accession>
<evidence type="ECO:0000313" key="6">
    <source>
        <dbReference type="Proteomes" id="UP000490939"/>
    </source>
</evidence>
<feature type="compositionally biased region" description="Low complexity" evidence="1">
    <location>
        <begin position="429"/>
        <end position="438"/>
    </location>
</feature>
<dbReference type="EMBL" id="WNWR01000122">
    <property type="protein sequence ID" value="KAE9990772.1"/>
    <property type="molecule type" value="Genomic_DNA"/>
</dbReference>
<feature type="transmembrane region" description="Helical" evidence="2">
    <location>
        <begin position="249"/>
        <end position="269"/>
    </location>
</feature>